<protein>
    <recommendedName>
        <fullName evidence="3">Tetratricopeptide repeat protein</fullName>
    </recommendedName>
</protein>
<proteinExistence type="predicted"/>
<evidence type="ECO:0000313" key="2">
    <source>
        <dbReference type="Proteomes" id="UP000578091"/>
    </source>
</evidence>
<reference evidence="1 2" key="1">
    <citation type="submission" date="2020-07" db="EMBL/GenBank/DDBJ databases">
        <title>Luteimonas sp. SJ-92.</title>
        <authorList>
            <person name="Huang X.-X."/>
            <person name="Xu L."/>
            <person name="Sun J.-Q."/>
        </authorList>
    </citation>
    <scope>NUCLEOTIDE SEQUENCE [LARGE SCALE GENOMIC DNA]</scope>
    <source>
        <strain evidence="1 2">SJ-92</strain>
    </source>
</reference>
<accession>A0A853JAM2</accession>
<name>A0A853JAM2_9GAMM</name>
<organism evidence="1 2">
    <name type="scientific">Luteimonas salinisoli</name>
    <dbReference type="NCBI Taxonomy" id="2752307"/>
    <lineage>
        <taxon>Bacteria</taxon>
        <taxon>Pseudomonadati</taxon>
        <taxon>Pseudomonadota</taxon>
        <taxon>Gammaproteobacteria</taxon>
        <taxon>Lysobacterales</taxon>
        <taxon>Lysobacteraceae</taxon>
        <taxon>Luteimonas</taxon>
    </lineage>
</organism>
<sequence>MPALSADQPAVAGCAYEREALLSLDEQAFDQDLSAGGGGWRRIGNVPGCERAAAELIGAYRDRHGNHSGTLLWHEGQLWAQAGEHERAIPLLERSKRKPEDDRIGWNHYVDATVAFLRNDRAGLGRAREALSKVEYVPGPDLPPLKGGYIEVTGQAGQSSFRFRWPPNIEVVDGLLNCFGKPYREAYGASCRAQEEAMEAAG</sequence>
<dbReference type="Proteomes" id="UP000578091">
    <property type="component" value="Unassembled WGS sequence"/>
</dbReference>
<comment type="caution">
    <text evidence="1">The sequence shown here is derived from an EMBL/GenBank/DDBJ whole genome shotgun (WGS) entry which is preliminary data.</text>
</comment>
<dbReference type="EMBL" id="JACCKA010000049">
    <property type="protein sequence ID" value="NZA26243.1"/>
    <property type="molecule type" value="Genomic_DNA"/>
</dbReference>
<dbReference type="AlphaFoldDB" id="A0A853JAM2"/>
<evidence type="ECO:0008006" key="3">
    <source>
        <dbReference type="Google" id="ProtNLM"/>
    </source>
</evidence>
<evidence type="ECO:0000313" key="1">
    <source>
        <dbReference type="EMBL" id="NZA26243.1"/>
    </source>
</evidence>
<gene>
    <name evidence="1" type="ORF">H0E84_07575</name>
</gene>
<keyword evidence="2" id="KW-1185">Reference proteome</keyword>